<dbReference type="EMBL" id="QUMS01000001">
    <property type="protein sequence ID" value="REG11498.1"/>
    <property type="molecule type" value="Genomic_DNA"/>
</dbReference>
<keyword evidence="3 5" id="KW-1133">Transmembrane helix</keyword>
<proteinExistence type="predicted"/>
<dbReference type="InterPro" id="IPR036259">
    <property type="entry name" value="MFS_trans_sf"/>
</dbReference>
<evidence type="ECO:0000256" key="4">
    <source>
        <dbReference type="ARBA" id="ARBA00023136"/>
    </source>
</evidence>
<sequence>MASFHSSNLQPAITDDSIPQAADEFQAFKAASVSSAHAINDTYSGFISPLLPYLIDSFALVKVQASLLPFLFQGASILQPVIGHWADRSNLRKLALYAPAVSGIFLSLLAVAPSLQTAMLYCLLAGISSAMMHAILPALVSGYSGRSTGKGMSFWLVGGELGVMLGPLIITAVIASGLLPKAPWLMLAGILISLLLNLLIKDEPYHPAAAHSRQSIPFKALAAVMLPLSAIMLMRALLRTGLEIYLPIYLSERGAGVWLSGAALSFLQAFGVLGVVLGGLANDRYGFKPVLLVSVLFSGLGMLGFVFTTGAAQALNLGLIGVSTTMMLPVCMAIAQDHFPQNRSLANGIYMASLSALNAIIGVLTGFLYDLLGGQTTYLIGGLVVFLAIPFIFMLPKLEKSPKI</sequence>
<dbReference type="PANTHER" id="PTHR43129">
    <property type="entry name" value="FOSMIDOMYCIN RESISTANCE PROTEIN"/>
    <property type="match status" value="1"/>
</dbReference>
<evidence type="ECO:0000259" key="6">
    <source>
        <dbReference type="PROSITE" id="PS50850"/>
    </source>
</evidence>
<dbReference type="Proteomes" id="UP000256388">
    <property type="component" value="Unassembled WGS sequence"/>
</dbReference>
<evidence type="ECO:0000256" key="1">
    <source>
        <dbReference type="ARBA" id="ARBA00004651"/>
    </source>
</evidence>
<dbReference type="RefSeq" id="WP_158675001.1">
    <property type="nucleotide sequence ID" value="NZ_AP018437.1"/>
</dbReference>
<feature type="transmembrane region" description="Helical" evidence="5">
    <location>
        <begin position="290"/>
        <end position="308"/>
    </location>
</feature>
<dbReference type="AlphaFoldDB" id="A0A347ZRL5"/>
<evidence type="ECO:0000256" key="5">
    <source>
        <dbReference type="SAM" id="Phobius"/>
    </source>
</evidence>
<comment type="subcellular location">
    <subcellularLocation>
        <location evidence="1">Cell membrane</location>
        <topology evidence="1">Multi-pass membrane protein</topology>
    </subcellularLocation>
</comment>
<feature type="transmembrane region" description="Helical" evidence="5">
    <location>
        <begin position="152"/>
        <end position="176"/>
    </location>
</feature>
<comment type="caution">
    <text evidence="7">The sequence shown here is derived from an EMBL/GenBank/DDBJ whole genome shotgun (WGS) entry which is preliminary data.</text>
</comment>
<dbReference type="Pfam" id="PF07690">
    <property type="entry name" value="MFS_1"/>
    <property type="match status" value="1"/>
</dbReference>
<reference evidence="7 8" key="1">
    <citation type="submission" date="2018-08" db="EMBL/GenBank/DDBJ databases">
        <title>Genomic Encyclopedia of Type Strains, Phase IV (KMG-IV): sequencing the most valuable type-strain genomes for metagenomic binning, comparative biology and taxonomic classification.</title>
        <authorList>
            <person name="Goeker M."/>
        </authorList>
    </citation>
    <scope>NUCLEOTIDE SEQUENCE [LARGE SCALE GENOMIC DNA]</scope>
    <source>
        <strain evidence="7 8">DSM 23923</strain>
    </source>
</reference>
<evidence type="ECO:0000313" key="7">
    <source>
        <dbReference type="EMBL" id="REG11498.1"/>
    </source>
</evidence>
<dbReference type="SUPFAM" id="SSF103473">
    <property type="entry name" value="MFS general substrate transporter"/>
    <property type="match status" value="1"/>
</dbReference>
<feature type="transmembrane region" description="Helical" evidence="5">
    <location>
        <begin position="375"/>
        <end position="395"/>
    </location>
</feature>
<dbReference type="InterPro" id="IPR020846">
    <property type="entry name" value="MFS_dom"/>
</dbReference>
<evidence type="ECO:0000313" key="8">
    <source>
        <dbReference type="Proteomes" id="UP000256388"/>
    </source>
</evidence>
<feature type="transmembrane region" description="Helical" evidence="5">
    <location>
        <begin position="182"/>
        <end position="200"/>
    </location>
</feature>
<dbReference type="GO" id="GO:0022857">
    <property type="term" value="F:transmembrane transporter activity"/>
    <property type="evidence" value="ECO:0007669"/>
    <property type="project" value="InterPro"/>
</dbReference>
<keyword evidence="8" id="KW-1185">Reference proteome</keyword>
<dbReference type="CDD" id="cd17478">
    <property type="entry name" value="MFS_FsR"/>
    <property type="match status" value="1"/>
</dbReference>
<keyword evidence="4 5" id="KW-0472">Membrane</keyword>
<protein>
    <submittedName>
        <fullName evidence="7">FSR family fosmidomycin resistance protein-like MFS transporter</fullName>
    </submittedName>
</protein>
<feature type="transmembrane region" description="Helical" evidence="5">
    <location>
        <begin position="220"/>
        <end position="238"/>
    </location>
</feature>
<dbReference type="GO" id="GO:0005886">
    <property type="term" value="C:plasma membrane"/>
    <property type="evidence" value="ECO:0007669"/>
    <property type="project" value="UniProtKB-SubCell"/>
</dbReference>
<gene>
    <name evidence="7" type="ORF">DFR64_1387</name>
</gene>
<feature type="transmembrane region" description="Helical" evidence="5">
    <location>
        <begin position="94"/>
        <end position="112"/>
    </location>
</feature>
<dbReference type="Gene3D" id="1.20.1250.20">
    <property type="entry name" value="MFS general substrate transporter like domains"/>
    <property type="match status" value="2"/>
</dbReference>
<evidence type="ECO:0000256" key="2">
    <source>
        <dbReference type="ARBA" id="ARBA00022692"/>
    </source>
</evidence>
<feature type="transmembrane region" description="Helical" evidence="5">
    <location>
        <begin position="314"/>
        <end position="335"/>
    </location>
</feature>
<name>A0A347ZRL5_9CHLR</name>
<dbReference type="PROSITE" id="PS50850">
    <property type="entry name" value="MFS"/>
    <property type="match status" value="1"/>
</dbReference>
<feature type="transmembrane region" description="Helical" evidence="5">
    <location>
        <begin position="118"/>
        <end position="140"/>
    </location>
</feature>
<accession>A0A347ZRL5</accession>
<dbReference type="PANTHER" id="PTHR43129:SF1">
    <property type="entry name" value="FOSMIDOMYCIN RESISTANCE PROTEIN"/>
    <property type="match status" value="1"/>
</dbReference>
<feature type="transmembrane region" description="Helical" evidence="5">
    <location>
        <begin position="347"/>
        <end position="369"/>
    </location>
</feature>
<organism evidence="7 8">
    <name type="scientific">Pelolinea submarina</name>
    <dbReference type="NCBI Taxonomy" id="913107"/>
    <lineage>
        <taxon>Bacteria</taxon>
        <taxon>Bacillati</taxon>
        <taxon>Chloroflexota</taxon>
        <taxon>Anaerolineae</taxon>
        <taxon>Anaerolineales</taxon>
        <taxon>Anaerolineaceae</taxon>
        <taxon>Pelolinea</taxon>
    </lineage>
</organism>
<feature type="domain" description="Major facilitator superfamily (MFS) profile" evidence="6">
    <location>
        <begin position="29"/>
        <end position="399"/>
    </location>
</feature>
<dbReference type="InterPro" id="IPR011701">
    <property type="entry name" value="MFS"/>
</dbReference>
<feature type="transmembrane region" description="Helical" evidence="5">
    <location>
        <begin position="258"/>
        <end position="278"/>
    </location>
</feature>
<keyword evidence="2 5" id="KW-0812">Transmembrane</keyword>
<dbReference type="OrthoDB" id="9770492at2"/>
<evidence type="ECO:0000256" key="3">
    <source>
        <dbReference type="ARBA" id="ARBA00022989"/>
    </source>
</evidence>